<dbReference type="AlphaFoldDB" id="A0A7J7JQZ8"/>
<name>A0A7J7JQZ8_BUGNE</name>
<keyword evidence="2" id="KW-1185">Reference proteome</keyword>
<proteinExistence type="predicted"/>
<protein>
    <submittedName>
        <fullName evidence="1">Uncharacterized protein</fullName>
    </submittedName>
</protein>
<comment type="caution">
    <text evidence="1">The sequence shown here is derived from an EMBL/GenBank/DDBJ whole genome shotgun (WGS) entry which is preliminary data.</text>
</comment>
<organism evidence="1 2">
    <name type="scientific">Bugula neritina</name>
    <name type="common">Brown bryozoan</name>
    <name type="synonym">Sertularia neritina</name>
    <dbReference type="NCBI Taxonomy" id="10212"/>
    <lineage>
        <taxon>Eukaryota</taxon>
        <taxon>Metazoa</taxon>
        <taxon>Spiralia</taxon>
        <taxon>Lophotrochozoa</taxon>
        <taxon>Bryozoa</taxon>
        <taxon>Gymnolaemata</taxon>
        <taxon>Cheilostomatida</taxon>
        <taxon>Flustrina</taxon>
        <taxon>Buguloidea</taxon>
        <taxon>Bugulidae</taxon>
        <taxon>Bugula</taxon>
    </lineage>
</organism>
<evidence type="ECO:0000313" key="1">
    <source>
        <dbReference type="EMBL" id="KAF6028760.1"/>
    </source>
</evidence>
<dbReference type="Proteomes" id="UP000593567">
    <property type="component" value="Unassembled WGS sequence"/>
</dbReference>
<reference evidence="1" key="1">
    <citation type="submission" date="2020-06" db="EMBL/GenBank/DDBJ databases">
        <title>Draft genome of Bugula neritina, a colonial animal packing powerful symbionts and potential medicines.</title>
        <authorList>
            <person name="Rayko M."/>
        </authorList>
    </citation>
    <scope>NUCLEOTIDE SEQUENCE [LARGE SCALE GENOMIC DNA]</scope>
    <source>
        <strain evidence="1">Kwan_BN1</strain>
    </source>
</reference>
<gene>
    <name evidence="1" type="ORF">EB796_012927</name>
</gene>
<dbReference type="EMBL" id="VXIV02001915">
    <property type="protein sequence ID" value="KAF6028760.1"/>
    <property type="molecule type" value="Genomic_DNA"/>
</dbReference>
<sequence length="82" mass="9617">MLYQILCTQFPDYSYCKKHSLVQEELPAEERKTLKPVDTCYICYENLNTTISPTTVLPLLYESVVPQTVYRRHGLLSRFTLL</sequence>
<evidence type="ECO:0000313" key="2">
    <source>
        <dbReference type="Proteomes" id="UP000593567"/>
    </source>
</evidence>
<dbReference type="OrthoDB" id="512616at2759"/>
<accession>A0A7J7JQZ8</accession>